<keyword evidence="6" id="KW-1185">Reference proteome</keyword>
<dbReference type="SMART" id="SM00191">
    <property type="entry name" value="Int_alpha"/>
    <property type="match status" value="11"/>
</dbReference>
<keyword evidence="2" id="KW-0677">Repeat</keyword>
<feature type="domain" description="HYR" evidence="4">
    <location>
        <begin position="896"/>
        <end position="976"/>
    </location>
</feature>
<sequence length="2411" mass="254036">MTVTMRATDASGNFQTCSFTVNASADTTKPTITCPGNQSLSCGSVLPDYRSLVTAADNCTASPTITQTPAAGSTFTSGMTVTMRATDASGNFQTCSFIVDASADTTKPTITCPGNQSLSCGSVLPDYRSLVTAADNCTASPTITQTPAAGSTFTSGMTVTMRAADASGNFQTCSFIVDASADTTKPTITCPGNQSLSCGSVLPDYRSLVTAADNCTASPTITQTPAAGSTFTSGMTVTMRAADASGNFQTCSFIVDASADTTKPTITCPGSQTLALGSLLPDYRNLVTATDDCTVSPTITQTPAPGNTFTSGITVTIRATDASGNFSTCTFAVNATGSDLPPTITCPSNMELYANSTLPDYVSFLPTVSDDFTDGFDLIFTQTPPQGTLFTADTNVTITAKDGSGNVSSCSFLVKLKTAAASIDCKTTSFNVSNLNGVNGFTIYGEKLTREAGFSVNNAGDVNGDGITDLIIGAPGNYNHSYGVKKEYKIIKGAAYVVFGKSSGFTPNIDLGLLNGSNGFAVRNDIPNTNFPVTGYDVSSAGDINGDGIGDFMVSDPYRYSSYGSEVGHTYVIFGKSSGFSAEFNLSALNGTNGFTLIGTTNYENEGISIASVEDINGDGYHDIAAITGGSGGGKGKCYIIYGKNSGFPAVIRTNQLNGANGFVIEGDNVTGEIGLSVSGLGDVNGDGISDMAIGSTNNSGQHRKYVIFGRSSNFPPNFSVSLLNGSNGFIVENSTTQLNYAGIKKAGDLNNDGLNDMAICGLHILFGKTVFPAVVDVNNLDGTNGFTINASGNKFGYAGDFNADGIDDYFYQSYYTTVVLFGRKNWSAVVNTSTNGKIEINAPYSSNNSANYAGDVNNDGITDLIIGYGPDSYGNNLKVNFNPGMSYVVFGRKTADTEKPTITNCPADKILTKFDPIPDYTKDITVTDNCDTKPVITQLPLAGTVFDGTSQEIVLTVKDASGNESVCSFKINSSGADLPPSITCPSDQQLFANSELPNYVHFLDNVSDDITKPDELIFTQTPVAGTLFTADTNVNIIVEDKSGNKSSCSFLVKLKTGGFDIDCSTSVINTNELNGKNGFSIYGEKAGSKSGDNTTPIGDINGDGIADFLVSAPGYLGISVGGYVIFGKTGGFPANINLANLDGTNGFKIIDDDMSVPREIGADVSGTGDINGDGIDDLMISDSDKSNGSTYYTGRVFFIYGRNSSFPETFALSTLDGSNGFKILGETYDEFLGMSIANIGDFNNDTHSDIAIVSANEGSGGIKKCYVIFGRSTNFPAVVGIESLNSSNAFIIEGDIGRTLTGLGDTNGDGISDIIIAGEDNKYRYVVYGSSTLPAKLSTTSINGTNGFKIENSATPLKASEYFEVRGLGDVNGDNFNDIGINSYILFGKSSNSAIVDLKDLDGTNGFKINNFDFEYLHNYNSYGDFNNDGFDDILLPLNQDIYILYGKTNWSPSVTLNLLTVSEALKVKVRSASNYSLSFIGDVNSDSVDDIIIGASKNTYTSDPNEDPGISYVIFGKKIEDKEKPTIKKCPVNQVLAVNDPIPDYTKIVEIKDNCDVSPIITQSPAAGTVFNGTTQEVTITATDASGNVETCKFTIATTVIVDNEAPVLICPLDQQLACNSTVPDYTTLVTVTDNSDPSPVVTQNPITGSVFTDGMTIIITAKDASNNTSTCSFKVNVTADVTKPVITCIGNQTLATGSFLPDYSPLIKVTDNCDASPVITQNPIAGSVFVNGMTVTMTAKDASGNTGTCSFVINETADTESPAITCLADQNVNCTTSLVPDYTKLVTVTDNRDSNPKITQNPLSGSAFTNGMTVTITAKDASNNTSTCSFKVNVAADVTKPVITCIGNQTLATGSSLPDYSPLIKVTDNCDASPVITQNPIAGSAFVNGMTITMTVKDASGNTETCSFIVNENADTESPVITCLVDQNVICTTSLVPDYTKLVTVTDNRDSNPTITQNPLSGSAFTNGMTVTITAKDASNNTSTCSFKVNVAADVIKPVITCIGSQSLSCSSILPDYTKMITATDNCDSSPVITQDPLPGSAFTDGMTITITAKDISNNTSACNFKVNLSADVTKPVITCIGNQTLAAAAMLPDYTDKIIVADNCDSNLTVVQTPSAGTSVTNGMTVQMKVTDKSGNESSCSFVITTIQDPDTQAPVITCLLNQKITCNATKVPDFTTKVLVVDNKDSKPIVRQSPAAGSAFTDGMTIIITATDASSNKSECSFKVNSDVVLVDAGSDVEIKQGEVVQLEAVATEEGTFRWSPTKGVSNASVFNPFFSPDITTTYKVLFTNKEGCEVYDTVIISVEPKEKDETRYGFSPNNDGINDFWLIDGIAKYPKNEVYIYNSWGDLIFQTTGYNNTTNVFSGLANKKRNLGADELPEGTYFFEIKPNSATHHFKKLKGYLVLKR</sequence>
<dbReference type="Proteomes" id="UP000655016">
    <property type="component" value="Unassembled WGS sequence"/>
</dbReference>
<dbReference type="InterPro" id="IPR003410">
    <property type="entry name" value="HYR_dom"/>
</dbReference>
<dbReference type="Pfam" id="PF02494">
    <property type="entry name" value="HYR"/>
    <property type="match status" value="15"/>
</dbReference>
<gene>
    <name evidence="5" type="ORF">GCM10011518_33290</name>
</gene>
<reference evidence="6" key="1">
    <citation type="journal article" date="2019" name="Int. J. Syst. Evol. Microbiol.">
        <title>The Global Catalogue of Microorganisms (GCM) 10K type strain sequencing project: providing services to taxonomists for standard genome sequencing and annotation.</title>
        <authorList>
            <consortium name="The Broad Institute Genomics Platform"/>
            <consortium name="The Broad Institute Genome Sequencing Center for Infectious Disease"/>
            <person name="Wu L."/>
            <person name="Ma J."/>
        </authorList>
    </citation>
    <scope>NUCLEOTIDE SEQUENCE [LARGE SCALE GENOMIC DNA]</scope>
    <source>
        <strain evidence="6">CGMCC 1.16060</strain>
    </source>
</reference>
<dbReference type="NCBIfam" id="TIGR04131">
    <property type="entry name" value="Bac_Flav_CTERM"/>
    <property type="match status" value="1"/>
</dbReference>
<evidence type="ECO:0000313" key="5">
    <source>
        <dbReference type="EMBL" id="GGF21439.1"/>
    </source>
</evidence>
<feature type="domain" description="HYR" evidence="4">
    <location>
        <begin position="1604"/>
        <end position="1682"/>
    </location>
</feature>
<keyword evidence="3" id="KW-0325">Glycoprotein</keyword>
<dbReference type="EMBL" id="BMKP01000008">
    <property type="protein sequence ID" value="GGF21439.1"/>
    <property type="molecule type" value="Genomic_DNA"/>
</dbReference>
<dbReference type="PANTHER" id="PTHR24273">
    <property type="entry name" value="FI04643P-RELATED"/>
    <property type="match status" value="1"/>
</dbReference>
<dbReference type="PANTHER" id="PTHR24273:SF32">
    <property type="entry name" value="HYALIN"/>
    <property type="match status" value="1"/>
</dbReference>
<evidence type="ECO:0000259" key="4">
    <source>
        <dbReference type="PROSITE" id="PS50825"/>
    </source>
</evidence>
<protein>
    <recommendedName>
        <fullName evidence="4">HYR domain-containing protein</fullName>
    </recommendedName>
</protein>
<feature type="domain" description="HYR" evidence="4">
    <location>
        <begin position="1"/>
        <end position="25"/>
    </location>
</feature>
<feature type="domain" description="HYR" evidence="4">
    <location>
        <begin position="977"/>
        <end position="1057"/>
    </location>
</feature>
<keyword evidence="1" id="KW-0732">Signal</keyword>
<evidence type="ECO:0000256" key="1">
    <source>
        <dbReference type="ARBA" id="ARBA00022729"/>
    </source>
</evidence>
<dbReference type="InterPro" id="IPR013517">
    <property type="entry name" value="FG-GAP"/>
</dbReference>
<dbReference type="InterPro" id="IPR026341">
    <property type="entry name" value="T9SS_type_B"/>
</dbReference>
<dbReference type="Gene3D" id="2.60.40.4140">
    <property type="match status" value="1"/>
</dbReference>
<dbReference type="InterPro" id="IPR028994">
    <property type="entry name" value="Integrin_alpha_N"/>
</dbReference>
<dbReference type="PRINTS" id="PR01185">
    <property type="entry name" value="INTEGRINA"/>
</dbReference>
<dbReference type="Gene3D" id="2.130.10.130">
    <property type="entry name" value="Integrin alpha, N-terminal"/>
    <property type="match status" value="7"/>
</dbReference>
<comment type="caution">
    <text evidence="5">The sequence shown here is derived from an EMBL/GenBank/DDBJ whole genome shotgun (WGS) entry which is preliminary data.</text>
</comment>
<evidence type="ECO:0000256" key="2">
    <source>
        <dbReference type="ARBA" id="ARBA00022737"/>
    </source>
</evidence>
<evidence type="ECO:0000256" key="3">
    <source>
        <dbReference type="ARBA" id="ARBA00023180"/>
    </source>
</evidence>
<dbReference type="Pfam" id="PF13585">
    <property type="entry name" value="CHU_C"/>
    <property type="match status" value="1"/>
</dbReference>
<dbReference type="InterPro" id="IPR013519">
    <property type="entry name" value="Int_alpha_beta-p"/>
</dbReference>
<organism evidence="5 6">
    <name type="scientific">Flavobacterium limi</name>
    <dbReference type="NCBI Taxonomy" id="2045105"/>
    <lineage>
        <taxon>Bacteria</taxon>
        <taxon>Pseudomonadati</taxon>
        <taxon>Bacteroidota</taxon>
        <taxon>Flavobacteriia</taxon>
        <taxon>Flavobacteriales</taxon>
        <taxon>Flavobacteriaceae</taxon>
        <taxon>Flavobacterium</taxon>
    </lineage>
</organism>
<dbReference type="InterPro" id="IPR000413">
    <property type="entry name" value="Integrin_alpha"/>
</dbReference>
<dbReference type="Pfam" id="PF01839">
    <property type="entry name" value="FG-GAP"/>
    <property type="match status" value="1"/>
</dbReference>
<proteinExistence type="predicted"/>
<evidence type="ECO:0000313" key="6">
    <source>
        <dbReference type="Proteomes" id="UP000655016"/>
    </source>
</evidence>
<name>A0ABQ1UM50_9FLAO</name>
<dbReference type="RefSeq" id="WP_229684368.1">
    <property type="nucleotide sequence ID" value="NZ_BMKP01000008.1"/>
</dbReference>
<accession>A0ABQ1UM50</accession>
<dbReference type="PROSITE" id="PS51470">
    <property type="entry name" value="FG_GAP"/>
    <property type="match status" value="1"/>
</dbReference>
<feature type="domain" description="HYR" evidence="4">
    <location>
        <begin position="1522"/>
        <end position="1602"/>
    </location>
</feature>
<dbReference type="PROSITE" id="PS50825">
    <property type="entry name" value="HYR"/>
    <property type="match status" value="6"/>
</dbReference>
<dbReference type="SUPFAM" id="SSF69318">
    <property type="entry name" value="Integrin alpha N-terminal domain"/>
    <property type="match status" value="4"/>
</dbReference>
<feature type="domain" description="HYR" evidence="4">
    <location>
        <begin position="336"/>
        <end position="418"/>
    </location>
</feature>